<dbReference type="GO" id="GO:0030076">
    <property type="term" value="C:light-harvesting complex"/>
    <property type="evidence" value="ECO:0007669"/>
    <property type="project" value="UniProtKB-KW"/>
</dbReference>
<evidence type="ECO:0000256" key="2">
    <source>
        <dbReference type="ARBA" id="ARBA00004229"/>
    </source>
</evidence>
<evidence type="ECO:0000256" key="7">
    <source>
        <dbReference type="ARBA" id="ARBA00022640"/>
    </source>
</evidence>
<dbReference type="OrthoDB" id="423598at2759"/>
<comment type="subunit">
    <text evidence="4">The LHC complex of chromophytic algae is composed of fucoxanthin, chlorophyll A and C bound non-covalently by fucoxanthin chlorophyll proteins (FCPs). The ratio of pigments in this LHC is; fucoxanthin: chlorophyll C: chlorophyll A; (0.6-1): (0.1-0.3): (1).</text>
</comment>
<organism evidence="11 12">
    <name type="scientific">Tribonema minus</name>
    <dbReference type="NCBI Taxonomy" id="303371"/>
    <lineage>
        <taxon>Eukaryota</taxon>
        <taxon>Sar</taxon>
        <taxon>Stramenopiles</taxon>
        <taxon>Ochrophyta</taxon>
        <taxon>PX clade</taxon>
        <taxon>Xanthophyceae</taxon>
        <taxon>Tribonematales</taxon>
        <taxon>Tribonemataceae</taxon>
        <taxon>Tribonema</taxon>
    </lineage>
</organism>
<evidence type="ECO:0000256" key="8">
    <source>
        <dbReference type="ARBA" id="ARBA00023243"/>
    </source>
</evidence>
<feature type="binding site" evidence="9">
    <location>
        <position position="189"/>
    </location>
    <ligand>
        <name>chlorophyll a</name>
        <dbReference type="ChEBI" id="CHEBI:58416"/>
        <label>1</label>
    </ligand>
</feature>
<accession>A0A835Z091</accession>
<dbReference type="Proteomes" id="UP000664859">
    <property type="component" value="Unassembled WGS sequence"/>
</dbReference>
<evidence type="ECO:0000256" key="6">
    <source>
        <dbReference type="ARBA" id="ARBA00022531"/>
    </source>
</evidence>
<feature type="binding site" evidence="9">
    <location>
        <position position="62"/>
    </location>
    <ligand>
        <name>chlorophyll a</name>
        <dbReference type="ChEBI" id="CHEBI:58416"/>
        <label>1</label>
    </ligand>
</feature>
<sequence>MMQAILLLSAAAGASAFVVPSSFAGSQLAVRSASSTSMAMSFKEEMAGATAPFGFFDPVGFSSDADDKKVKKFREAEVKHGRVAMLAFLGLLIQENFHPFFEQGEADLGPASFHLQQVDDKFPLLSLTLFFGIGLVESFTIGRGWSKRDFEDNGFVANLNEEYLPGDLKFDPLNLKPKDAAGLKEMQTKELNNGRLAMIATLGIWGQELVDGQTIAGHFSS</sequence>
<keyword evidence="10" id="KW-0732">Signal</keyword>
<reference evidence="11" key="1">
    <citation type="submission" date="2021-02" db="EMBL/GenBank/DDBJ databases">
        <title>First Annotated Genome of the Yellow-green Alga Tribonema minus.</title>
        <authorList>
            <person name="Mahan K.M."/>
        </authorList>
    </citation>
    <scope>NUCLEOTIDE SEQUENCE</scope>
    <source>
        <strain evidence="11">UTEX B ZZ1240</strain>
    </source>
</reference>
<comment type="caution">
    <text evidence="11">The sequence shown here is derived from an EMBL/GenBank/DDBJ whole genome shotgun (WGS) entry which is preliminary data.</text>
</comment>
<feature type="binding site" evidence="9">
    <location>
        <position position="193"/>
    </location>
    <ligand>
        <name>chlorophyll a</name>
        <dbReference type="ChEBI" id="CHEBI:58416"/>
        <label>1</label>
    </ligand>
</feature>
<feature type="chain" id="PRO_5032607398" evidence="10">
    <location>
        <begin position="17"/>
        <end position="221"/>
    </location>
</feature>
<keyword evidence="9" id="KW-0157">Chromophore</keyword>
<evidence type="ECO:0000256" key="3">
    <source>
        <dbReference type="ARBA" id="ARBA00005933"/>
    </source>
</evidence>
<evidence type="ECO:0000256" key="9">
    <source>
        <dbReference type="PIRSR" id="PIRSR601344-1"/>
    </source>
</evidence>
<dbReference type="InterPro" id="IPR001344">
    <property type="entry name" value="Chloro_AB-bd_pln"/>
</dbReference>
<comment type="subcellular location">
    <subcellularLocation>
        <location evidence="2">Plastid</location>
        <location evidence="2">Chloroplast</location>
    </subcellularLocation>
</comment>
<feature type="binding site" evidence="9">
    <location>
        <position position="195"/>
    </location>
    <ligand>
        <name>chlorophyll a</name>
        <dbReference type="ChEBI" id="CHEBI:58416"/>
        <label>1</label>
    </ligand>
</feature>
<evidence type="ECO:0000313" key="12">
    <source>
        <dbReference type="Proteomes" id="UP000664859"/>
    </source>
</evidence>
<evidence type="ECO:0000256" key="4">
    <source>
        <dbReference type="ARBA" id="ARBA00011623"/>
    </source>
</evidence>
<evidence type="ECO:0000256" key="10">
    <source>
        <dbReference type="SAM" id="SignalP"/>
    </source>
</evidence>
<evidence type="ECO:0000313" key="11">
    <source>
        <dbReference type="EMBL" id="KAG5182675.1"/>
    </source>
</evidence>
<comment type="function">
    <text evidence="1">The light-harvesting complex (LHC) functions as a light receptor, it captures and delivers excitation energy to photosystems with which it is closely associated. Energy is transferred from the carotenoid and chlorophyll C (or B) to chlorophyll A and the photosynthetic reaction centers where it is used to synthesize ATP and reducing power.</text>
</comment>
<comment type="similarity">
    <text evidence="3">Belongs to the fucoxanthin chlorophyll protein family.</text>
</comment>
<feature type="binding site" description="axial binding residue" evidence="9">
    <location>
        <position position="82"/>
    </location>
    <ligand>
        <name>chlorophyll b</name>
        <dbReference type="ChEBI" id="CHEBI:61721"/>
        <label>1</label>
    </ligand>
    <ligandPart>
        <name>Mg</name>
        <dbReference type="ChEBI" id="CHEBI:25107"/>
    </ligandPart>
</feature>
<dbReference type="InterPro" id="IPR022796">
    <property type="entry name" value="Chloroa_b-bind"/>
</dbReference>
<feature type="binding site" evidence="9">
    <location>
        <position position="80"/>
    </location>
    <ligand>
        <name>chlorophyll a</name>
        <dbReference type="ChEBI" id="CHEBI:58416"/>
        <label>1</label>
    </ligand>
</feature>
<keyword evidence="12" id="KW-1185">Reference proteome</keyword>
<proteinExistence type="inferred from homology"/>
<feature type="binding site" evidence="9">
    <location>
        <position position="207"/>
    </location>
    <ligand>
        <name>chlorophyll a</name>
        <dbReference type="ChEBI" id="CHEBI:58416"/>
        <label>1</label>
    </ligand>
</feature>
<dbReference type="PANTHER" id="PTHR21649">
    <property type="entry name" value="CHLOROPHYLL A/B BINDING PROTEIN"/>
    <property type="match status" value="1"/>
</dbReference>
<dbReference type="SUPFAM" id="SSF103511">
    <property type="entry name" value="Chlorophyll a-b binding protein"/>
    <property type="match status" value="1"/>
</dbReference>
<dbReference type="AlphaFoldDB" id="A0A835Z091"/>
<keyword evidence="9" id="KW-0148">Chlorophyll</keyword>
<name>A0A835Z091_9STRA</name>
<feature type="binding site" evidence="9">
    <location>
        <position position="190"/>
    </location>
    <ligand>
        <name>chlorophyll a</name>
        <dbReference type="ChEBI" id="CHEBI:58416"/>
        <label>1</label>
    </ligand>
</feature>
<evidence type="ECO:0000256" key="1">
    <source>
        <dbReference type="ARBA" id="ARBA00004022"/>
    </source>
</evidence>
<keyword evidence="5" id="KW-0150">Chloroplast</keyword>
<dbReference type="GO" id="GO:0016020">
    <property type="term" value="C:membrane"/>
    <property type="evidence" value="ECO:0007669"/>
    <property type="project" value="InterPro"/>
</dbReference>
<dbReference type="Pfam" id="PF00504">
    <property type="entry name" value="Chloroa_b-bind"/>
    <property type="match status" value="1"/>
</dbReference>
<feature type="signal peptide" evidence="10">
    <location>
        <begin position="1"/>
        <end position="16"/>
    </location>
</feature>
<dbReference type="EMBL" id="JAFCMP010000224">
    <property type="protein sequence ID" value="KAG5182675.1"/>
    <property type="molecule type" value="Genomic_DNA"/>
</dbReference>
<dbReference type="GO" id="GO:0016168">
    <property type="term" value="F:chlorophyll binding"/>
    <property type="evidence" value="ECO:0007669"/>
    <property type="project" value="UniProtKB-KW"/>
</dbReference>
<dbReference type="GO" id="GO:0009765">
    <property type="term" value="P:photosynthesis, light harvesting"/>
    <property type="evidence" value="ECO:0007669"/>
    <property type="project" value="InterPro"/>
</dbReference>
<dbReference type="Gene3D" id="1.10.3460.10">
    <property type="entry name" value="Chlorophyll a/b binding protein domain"/>
    <property type="match status" value="1"/>
</dbReference>
<keyword evidence="8" id="KW-0437">Light-harvesting polypeptide</keyword>
<keyword evidence="7" id="KW-0934">Plastid</keyword>
<feature type="binding site" evidence="9">
    <location>
        <position position="77"/>
    </location>
    <ligand>
        <name>chlorophyll a</name>
        <dbReference type="ChEBI" id="CHEBI:58416"/>
        <label>1</label>
    </ligand>
</feature>
<gene>
    <name evidence="11" type="ORF">JKP88DRAFT_348679</name>
</gene>
<keyword evidence="6" id="KW-0602">Photosynthesis</keyword>
<protein>
    <submittedName>
        <fullName evidence="11">Fucoxanthin chlorophyll a/c binding protein</fullName>
    </submittedName>
</protein>
<dbReference type="GO" id="GO:0009507">
    <property type="term" value="C:chloroplast"/>
    <property type="evidence" value="ECO:0007669"/>
    <property type="project" value="UniProtKB-SubCell"/>
</dbReference>
<evidence type="ECO:0000256" key="5">
    <source>
        <dbReference type="ARBA" id="ARBA00022528"/>
    </source>
</evidence>